<keyword evidence="5" id="KW-0998">Cell outer membrane</keyword>
<evidence type="ECO:0000256" key="3">
    <source>
        <dbReference type="ARBA" id="ARBA00022729"/>
    </source>
</evidence>
<evidence type="ECO:0000313" key="8">
    <source>
        <dbReference type="EMBL" id="MBB4044258.1"/>
    </source>
</evidence>
<accession>A0A840D1I9</accession>
<dbReference type="Gene3D" id="1.25.40.390">
    <property type="match status" value="1"/>
</dbReference>
<dbReference type="SUPFAM" id="SSF48452">
    <property type="entry name" value="TPR-like"/>
    <property type="match status" value="1"/>
</dbReference>
<protein>
    <recommendedName>
        <fullName evidence="10">RagB/SusD family nutrient uptake outer membrane protein</fullName>
    </recommendedName>
</protein>
<dbReference type="InterPro" id="IPR012944">
    <property type="entry name" value="SusD_RagB_dom"/>
</dbReference>
<gene>
    <name evidence="8" type="ORF">GGR06_002049</name>
</gene>
<reference evidence="8" key="1">
    <citation type="submission" date="2020-08" db="EMBL/GenBank/DDBJ databases">
        <title>Genomic Encyclopedia of Type Strains, Phase IV (KMG-IV): sequencing the most valuable type-strain genomes for metagenomic binning, comparative biology and taxonomic classification.</title>
        <authorList>
            <person name="Goeker M."/>
        </authorList>
    </citation>
    <scope>NUCLEOTIDE SEQUENCE [LARGE SCALE GENOMIC DNA]</scope>
    <source>
        <strain evidence="8">DSM 105720</strain>
    </source>
</reference>
<dbReference type="PROSITE" id="PS51257">
    <property type="entry name" value="PROKAR_LIPOPROTEIN"/>
    <property type="match status" value="1"/>
</dbReference>
<dbReference type="Pfam" id="PF14322">
    <property type="entry name" value="SusD-like_3"/>
    <property type="match status" value="1"/>
</dbReference>
<dbReference type="Pfam" id="PF07980">
    <property type="entry name" value="SusD_RagB"/>
    <property type="match status" value="1"/>
</dbReference>
<keyword evidence="3" id="KW-0732">Signal</keyword>
<dbReference type="EMBL" id="JACIER010000007">
    <property type="protein sequence ID" value="MBB4044258.1"/>
    <property type="molecule type" value="Genomic_DNA"/>
</dbReference>
<evidence type="ECO:0000256" key="4">
    <source>
        <dbReference type="ARBA" id="ARBA00023136"/>
    </source>
</evidence>
<dbReference type="InterPro" id="IPR033985">
    <property type="entry name" value="SusD-like_N"/>
</dbReference>
<comment type="subcellular location">
    <subcellularLocation>
        <location evidence="1">Cell outer membrane</location>
    </subcellularLocation>
</comment>
<sequence>MKKLKYLVYIMLVLQGVISTSCNEWLNLEPNDGVPRDKYWKTKEDVNSAVVGAYISMTNSDLMTRMFLYGEWRADMVTYSPTYINSNIEDVVNGEISADNSFLNWASFYTTINLCNTILKYAPQAQANDKSFSATLLKEYEAQAIAIRSLMYFYLVRSFGDVPLILEAYTNSSQEMSVAKSSQETILNQLVEDLTYAEKYIPYKYSSTDAARNKGKMTAYAVKALLADVYLWKEEYAKCSAKCDEIINSGQFALISVHRDEVILEGATPEENDTIYYPSETAYTQLYDQLYYKGNSTESIFEIQFSAEGMNPFYNYMNSSKGWLMVNEDGIANVFTPTGFGKNNYFDVRKVISQRMNRIWKYIGVNLNTERQLEEYTSNFIVYRLAEIYLMKAEALSQMAIQANDDWTMLKEARALIEKVRVRANAVESTDLTYKQPSYSGKTLEQFILDERAREFVFEGKRWFDVLRQAKRGNYAGDNLHYLIDLAGLSAPPEKTYILQTKYKNFGSHYLPIYQDELEANPALVQNDFYATNN</sequence>
<evidence type="ECO:0000256" key="2">
    <source>
        <dbReference type="ARBA" id="ARBA00006275"/>
    </source>
</evidence>
<dbReference type="GO" id="GO:0009279">
    <property type="term" value="C:cell outer membrane"/>
    <property type="evidence" value="ECO:0007669"/>
    <property type="project" value="UniProtKB-SubCell"/>
</dbReference>
<dbReference type="AlphaFoldDB" id="A0A840D1I9"/>
<comment type="caution">
    <text evidence="8">The sequence shown here is derived from an EMBL/GenBank/DDBJ whole genome shotgun (WGS) entry which is preliminary data.</text>
</comment>
<feature type="domain" description="SusD-like N-terminal" evidence="7">
    <location>
        <begin position="24"/>
        <end position="231"/>
    </location>
</feature>
<organism evidence="8 9">
    <name type="scientific">Bacteroides reticulotermitis</name>
    <dbReference type="NCBI Taxonomy" id="1133319"/>
    <lineage>
        <taxon>Bacteria</taxon>
        <taxon>Pseudomonadati</taxon>
        <taxon>Bacteroidota</taxon>
        <taxon>Bacteroidia</taxon>
        <taxon>Bacteroidales</taxon>
        <taxon>Bacteroidaceae</taxon>
        <taxon>Bacteroides</taxon>
    </lineage>
</organism>
<dbReference type="CDD" id="cd08977">
    <property type="entry name" value="SusD"/>
    <property type="match status" value="1"/>
</dbReference>
<evidence type="ECO:0000259" key="6">
    <source>
        <dbReference type="Pfam" id="PF07980"/>
    </source>
</evidence>
<evidence type="ECO:0008006" key="10">
    <source>
        <dbReference type="Google" id="ProtNLM"/>
    </source>
</evidence>
<dbReference type="RefSeq" id="WP_183208500.1">
    <property type="nucleotide sequence ID" value="NZ_JACIER010000007.1"/>
</dbReference>
<evidence type="ECO:0000256" key="1">
    <source>
        <dbReference type="ARBA" id="ARBA00004442"/>
    </source>
</evidence>
<evidence type="ECO:0000259" key="7">
    <source>
        <dbReference type="Pfam" id="PF14322"/>
    </source>
</evidence>
<keyword evidence="9" id="KW-1185">Reference proteome</keyword>
<dbReference type="Proteomes" id="UP000560658">
    <property type="component" value="Unassembled WGS sequence"/>
</dbReference>
<feature type="domain" description="RagB/SusD" evidence="6">
    <location>
        <begin position="305"/>
        <end position="530"/>
    </location>
</feature>
<evidence type="ECO:0000313" key="9">
    <source>
        <dbReference type="Proteomes" id="UP000560658"/>
    </source>
</evidence>
<evidence type="ECO:0000256" key="5">
    <source>
        <dbReference type="ARBA" id="ARBA00023237"/>
    </source>
</evidence>
<comment type="similarity">
    <text evidence="2">Belongs to the SusD family.</text>
</comment>
<proteinExistence type="inferred from homology"/>
<dbReference type="InterPro" id="IPR011990">
    <property type="entry name" value="TPR-like_helical_dom_sf"/>
</dbReference>
<keyword evidence="4" id="KW-0472">Membrane</keyword>
<name>A0A840D1I9_9BACE</name>